<keyword evidence="2" id="KW-1185">Reference proteome</keyword>
<dbReference type="AlphaFoldDB" id="A0A3S5C4X6"/>
<evidence type="ECO:0000313" key="1">
    <source>
        <dbReference type="EMBL" id="VEL35656.1"/>
    </source>
</evidence>
<evidence type="ECO:0000313" key="2">
    <source>
        <dbReference type="Proteomes" id="UP000784294"/>
    </source>
</evidence>
<organism evidence="1 2">
    <name type="scientific">Protopolystoma xenopodis</name>
    <dbReference type="NCBI Taxonomy" id="117903"/>
    <lineage>
        <taxon>Eukaryota</taxon>
        <taxon>Metazoa</taxon>
        <taxon>Spiralia</taxon>
        <taxon>Lophotrochozoa</taxon>
        <taxon>Platyhelminthes</taxon>
        <taxon>Monogenea</taxon>
        <taxon>Polyopisthocotylea</taxon>
        <taxon>Polystomatidea</taxon>
        <taxon>Polystomatidae</taxon>
        <taxon>Protopolystoma</taxon>
    </lineage>
</organism>
<proteinExistence type="predicted"/>
<comment type="caution">
    <text evidence="1">The sequence shown here is derived from an EMBL/GenBank/DDBJ whole genome shotgun (WGS) entry which is preliminary data.</text>
</comment>
<dbReference type="EMBL" id="CAAALY010250348">
    <property type="protein sequence ID" value="VEL35656.1"/>
    <property type="molecule type" value="Genomic_DNA"/>
</dbReference>
<sequence>MEHVSHLFGHRYQKYSSEFAATKYAVRITLEGVREASDNCEEFVSEPSNGKSVQLFALDVLSMGADAIWTDSQMSKRGLSFWNKECKAALVQSG</sequence>
<dbReference type="Proteomes" id="UP000784294">
    <property type="component" value="Unassembled WGS sequence"/>
</dbReference>
<accession>A0A3S5C4X6</accession>
<protein>
    <submittedName>
        <fullName evidence="1">Uncharacterized protein</fullName>
    </submittedName>
</protein>
<name>A0A3S5C4X6_9PLAT</name>
<reference evidence="1" key="1">
    <citation type="submission" date="2018-11" db="EMBL/GenBank/DDBJ databases">
        <authorList>
            <consortium name="Pathogen Informatics"/>
        </authorList>
    </citation>
    <scope>NUCLEOTIDE SEQUENCE</scope>
</reference>
<gene>
    <name evidence="1" type="ORF">PXEA_LOCUS29096</name>
</gene>